<keyword evidence="10" id="KW-0386">Hypusine biosynthesis</keyword>
<evidence type="ECO:0000256" key="2">
    <source>
        <dbReference type="ARBA" id="ARBA00001954"/>
    </source>
</evidence>
<dbReference type="Gene3D" id="1.25.10.10">
    <property type="entry name" value="Leucine-rich Repeat Variant"/>
    <property type="match status" value="2"/>
</dbReference>
<dbReference type="PANTHER" id="PTHR12697">
    <property type="entry name" value="PBS LYASE HEAT-LIKE PROTEIN"/>
    <property type="match status" value="1"/>
</dbReference>
<dbReference type="Pfam" id="PF03130">
    <property type="entry name" value="HEAT_PBS"/>
    <property type="match status" value="1"/>
</dbReference>
<gene>
    <name evidence="11" type="primary">dohh-1</name>
    <name evidence="11" type="ORF">GZH46_02491</name>
</gene>
<comment type="pathway">
    <text evidence="3">Protein modification; eIF5A hypusination.</text>
</comment>
<proteinExistence type="inferred from homology"/>
<dbReference type="InterPro" id="IPR004155">
    <property type="entry name" value="PBS_lyase_HEAT"/>
</dbReference>
<evidence type="ECO:0000256" key="4">
    <source>
        <dbReference type="ARBA" id="ARBA00012606"/>
    </source>
</evidence>
<dbReference type="HAMAP" id="MF_03101">
    <property type="entry name" value="Deoxyhypusine_hydroxylase"/>
    <property type="match status" value="1"/>
</dbReference>
<protein>
    <recommendedName>
        <fullName evidence="4">deoxyhypusine monooxygenase</fullName>
        <ecNumber evidence="4">1.14.99.29</ecNumber>
    </recommendedName>
</protein>
<dbReference type="InterPro" id="IPR027517">
    <property type="entry name" value="Deoxyhypusine_hydroxylase"/>
</dbReference>
<feature type="non-terminal residue" evidence="11">
    <location>
        <position position="1"/>
    </location>
</feature>
<comment type="catalytic activity">
    <reaction evidence="1">
        <text>[eIF5A protein]-deoxyhypusine + AH2 + O2 = [eIF5A protein]-hypusine + A + H2O</text>
        <dbReference type="Rhea" id="RHEA:14101"/>
        <dbReference type="Rhea" id="RHEA-COMP:10144"/>
        <dbReference type="Rhea" id="RHEA-COMP:12592"/>
        <dbReference type="ChEBI" id="CHEBI:13193"/>
        <dbReference type="ChEBI" id="CHEBI:15377"/>
        <dbReference type="ChEBI" id="CHEBI:15379"/>
        <dbReference type="ChEBI" id="CHEBI:17499"/>
        <dbReference type="ChEBI" id="CHEBI:82657"/>
        <dbReference type="ChEBI" id="CHEBI:91175"/>
        <dbReference type="EC" id="1.14.99.29"/>
    </reaction>
</comment>
<evidence type="ECO:0000256" key="9">
    <source>
        <dbReference type="ARBA" id="ARBA00023033"/>
    </source>
</evidence>
<dbReference type="InterPro" id="IPR011989">
    <property type="entry name" value="ARM-like"/>
</dbReference>
<keyword evidence="7" id="KW-0560">Oxidoreductase</keyword>
<keyword evidence="6" id="KW-0677">Repeat</keyword>
<evidence type="ECO:0000256" key="10">
    <source>
        <dbReference type="ARBA" id="ARBA00023256"/>
    </source>
</evidence>
<organism evidence="11 12">
    <name type="scientific">Fragariocoptes setiger</name>
    <dbReference type="NCBI Taxonomy" id="1670756"/>
    <lineage>
        <taxon>Eukaryota</taxon>
        <taxon>Metazoa</taxon>
        <taxon>Ecdysozoa</taxon>
        <taxon>Arthropoda</taxon>
        <taxon>Chelicerata</taxon>
        <taxon>Arachnida</taxon>
        <taxon>Acari</taxon>
        <taxon>Acariformes</taxon>
        <taxon>Trombidiformes</taxon>
        <taxon>Prostigmata</taxon>
        <taxon>Eupodina</taxon>
        <taxon>Eriophyoidea</taxon>
        <taxon>Phytoptidae</taxon>
        <taxon>Fragariocoptes</taxon>
    </lineage>
</organism>
<evidence type="ECO:0000256" key="1">
    <source>
        <dbReference type="ARBA" id="ARBA00000068"/>
    </source>
</evidence>
<dbReference type="SMART" id="SM00567">
    <property type="entry name" value="EZ_HEAT"/>
    <property type="match status" value="6"/>
</dbReference>
<dbReference type="EMBL" id="JAIFTH010000756">
    <property type="protein sequence ID" value="KAG9509001.1"/>
    <property type="molecule type" value="Genomic_DNA"/>
</dbReference>
<evidence type="ECO:0000313" key="12">
    <source>
        <dbReference type="Proteomes" id="UP000825002"/>
    </source>
</evidence>
<comment type="caution">
    <text evidence="11">The sequence shown here is derived from an EMBL/GenBank/DDBJ whole genome shotgun (WGS) entry which is preliminary data.</text>
</comment>
<keyword evidence="5" id="KW-0479">Metal-binding</keyword>
<name>A0ABQ7S6I5_9ACAR</name>
<evidence type="ECO:0000256" key="3">
    <source>
        <dbReference type="ARBA" id="ARBA00005041"/>
    </source>
</evidence>
<dbReference type="Pfam" id="PF13646">
    <property type="entry name" value="HEAT_2"/>
    <property type="match status" value="2"/>
</dbReference>
<dbReference type="Proteomes" id="UP000825002">
    <property type="component" value="Unassembled WGS sequence"/>
</dbReference>
<dbReference type="PANTHER" id="PTHR12697:SF5">
    <property type="entry name" value="DEOXYHYPUSINE HYDROXYLASE"/>
    <property type="match status" value="1"/>
</dbReference>
<keyword evidence="9" id="KW-0503">Monooxygenase</keyword>
<keyword evidence="12" id="KW-1185">Reference proteome</keyword>
<dbReference type="InterPro" id="IPR016024">
    <property type="entry name" value="ARM-type_fold"/>
</dbReference>
<evidence type="ECO:0000256" key="7">
    <source>
        <dbReference type="ARBA" id="ARBA00023002"/>
    </source>
</evidence>
<dbReference type="SUPFAM" id="SSF48371">
    <property type="entry name" value="ARM repeat"/>
    <property type="match status" value="1"/>
</dbReference>
<evidence type="ECO:0000256" key="6">
    <source>
        <dbReference type="ARBA" id="ARBA00022737"/>
    </source>
</evidence>
<keyword evidence="8" id="KW-0408">Iron</keyword>
<evidence type="ECO:0000256" key="5">
    <source>
        <dbReference type="ARBA" id="ARBA00022723"/>
    </source>
</evidence>
<comment type="cofactor">
    <cofactor evidence="2">
        <name>Fe(2+)</name>
        <dbReference type="ChEBI" id="CHEBI:29033"/>
    </cofactor>
</comment>
<reference evidence="11 12" key="1">
    <citation type="submission" date="2020-10" db="EMBL/GenBank/DDBJ databases">
        <authorList>
            <person name="Klimov P.B."/>
            <person name="Dyachkov S.M."/>
            <person name="Chetverikov P.E."/>
        </authorList>
    </citation>
    <scope>NUCLEOTIDE SEQUENCE [LARGE SCALE GENOMIC DNA]</scope>
    <source>
        <strain evidence="11">BMOC 18-1129-001#AD2665</strain>
        <tissue evidence="11">Entire mites</tissue>
    </source>
</reference>
<sequence>MSADQAGRILEDNKENLAKRFRALFTLRNIVCPGSIDSIGRVLLNDDSDLLKHECAYCMGQMRDANALSYLIKVLADERVHPMVRHEAAEALGAIGRNETFNIDSILNQYKAHRVRELAETCQLALDRIKWYEARRTADVGSEESQSPYNTVDPTPSYPDTVDIHDLKKTYLDTSRPLFERYRALFTLRNIGTPEAVDIICAGFFCGDDDSALFKHEVAFVLGQMQDKLSKEALTKKLADLKENEMVRHECAEALGSLGESQVIQSYLKDASRIVRESCEVALDMAEYEKDESQFDFLGK</sequence>
<evidence type="ECO:0000256" key="8">
    <source>
        <dbReference type="ARBA" id="ARBA00023004"/>
    </source>
</evidence>
<dbReference type="EC" id="1.14.99.29" evidence="4"/>
<evidence type="ECO:0000313" key="11">
    <source>
        <dbReference type="EMBL" id="KAG9509001.1"/>
    </source>
</evidence>
<accession>A0ABQ7S6I5</accession>